<dbReference type="PANTHER" id="PTHR31558">
    <property type="entry name" value="CW14 PROTEIN"/>
    <property type="match status" value="1"/>
</dbReference>
<reference evidence="3" key="1">
    <citation type="submission" date="2025-08" db="UniProtKB">
        <authorList>
            <consortium name="RefSeq"/>
        </authorList>
    </citation>
    <scope>IDENTIFICATION</scope>
    <source>
        <tissue evidence="3">Fruit stalk</tissue>
    </source>
</reference>
<dbReference type="GeneID" id="111318301"/>
<dbReference type="PANTHER" id="PTHR31558:SF40">
    <property type="entry name" value="EXPRESSED PROTEIN"/>
    <property type="match status" value="1"/>
</dbReference>
<name>A0A6P6BI77_DURZI</name>
<dbReference type="RefSeq" id="XP_022776810.1">
    <property type="nucleotide sequence ID" value="XM_022921075.1"/>
</dbReference>
<dbReference type="AlphaFoldDB" id="A0A6P6BI77"/>
<feature type="domain" description="Protein ENHANCED DISEASE RESISTANCE 2 C-terminal" evidence="1">
    <location>
        <begin position="188"/>
        <end position="429"/>
    </location>
</feature>
<protein>
    <submittedName>
        <fullName evidence="3">Protein ENHANCED DISEASE RESISTANCE 2-like isoform X3</fullName>
    </submittedName>
</protein>
<accession>A0A6P6BI77</accession>
<evidence type="ECO:0000259" key="1">
    <source>
        <dbReference type="Pfam" id="PF07059"/>
    </source>
</evidence>
<dbReference type="Proteomes" id="UP000515121">
    <property type="component" value="Unplaced"/>
</dbReference>
<organism evidence="2 3">
    <name type="scientific">Durio zibethinus</name>
    <name type="common">Durian</name>
    <dbReference type="NCBI Taxonomy" id="66656"/>
    <lineage>
        <taxon>Eukaryota</taxon>
        <taxon>Viridiplantae</taxon>
        <taxon>Streptophyta</taxon>
        <taxon>Embryophyta</taxon>
        <taxon>Tracheophyta</taxon>
        <taxon>Spermatophyta</taxon>
        <taxon>Magnoliopsida</taxon>
        <taxon>eudicotyledons</taxon>
        <taxon>Gunneridae</taxon>
        <taxon>Pentapetalae</taxon>
        <taxon>rosids</taxon>
        <taxon>malvids</taxon>
        <taxon>Malvales</taxon>
        <taxon>Malvaceae</taxon>
        <taxon>Helicteroideae</taxon>
        <taxon>Durio</taxon>
    </lineage>
</organism>
<evidence type="ECO:0000313" key="2">
    <source>
        <dbReference type="Proteomes" id="UP000515121"/>
    </source>
</evidence>
<sequence length="453" mass="51465">MGGCVSVYSEKAQSKPHKRHFGRFRKHHGKIATSISDVCMKRMSDAGSHITDFAVSEFVHLDFEKGASTTCKRSEMSNMTFHLTQLQWNHSQIDANGRCQEEVWFDSVSIMESESDDDSSSLYGDAFSSVEKTQESRKKSTVIMFSMKRKSFEGDEITEFCSAERYLYRPRAGLVIPCSGEKPTSGSWSEISPSLFKLRGKNYFRDKQKFPAPDCSPYVPIGVDLFVCPRKVNHIAQHLELPHVKPHEKVPALLIVNIQVPTYPATMFVGDANGEGLSLVLYFKVSDTFDKDISPHFQDSIKKFIEDEMEKVKGFAKESTVPFRERLKIMAGLVNPDDLQLGSTEKKLIQAYNDKPVLSRPQHNFYKGPNYFEIDLDIHRFSYISRKGLESFLDRMKNGIVNLGLTIQAQKPEELPEQALCCLRLNKIDFVNRGQIPTIVTVKDDYFEHTPGG</sequence>
<evidence type="ECO:0000313" key="3">
    <source>
        <dbReference type="RefSeq" id="XP_022776810.1"/>
    </source>
</evidence>
<gene>
    <name evidence="3" type="primary">LOC111318301</name>
</gene>
<proteinExistence type="predicted"/>
<dbReference type="Pfam" id="PF07059">
    <property type="entry name" value="EDR2_C"/>
    <property type="match status" value="1"/>
</dbReference>
<keyword evidence="2" id="KW-1185">Reference proteome</keyword>
<dbReference type="InterPro" id="IPR009769">
    <property type="entry name" value="EDR2_C"/>
</dbReference>